<evidence type="ECO:0000313" key="4">
    <source>
        <dbReference type="EMBL" id="ORY63037.1"/>
    </source>
</evidence>
<evidence type="ECO:0008006" key="6">
    <source>
        <dbReference type="Google" id="ProtNLM"/>
    </source>
</evidence>
<feature type="region of interest" description="Disordered" evidence="1">
    <location>
        <begin position="279"/>
        <end position="311"/>
    </location>
</feature>
<evidence type="ECO:0000256" key="3">
    <source>
        <dbReference type="SAM" id="SignalP"/>
    </source>
</evidence>
<dbReference type="InParanoid" id="A0A1Y2DUW8"/>
<proteinExistence type="predicted"/>
<dbReference type="RefSeq" id="XP_040714694.1">
    <property type="nucleotide sequence ID" value="XM_040854238.1"/>
</dbReference>
<keyword evidence="2" id="KW-0472">Membrane</keyword>
<keyword evidence="3" id="KW-0732">Signal</keyword>
<protein>
    <recommendedName>
        <fullName evidence="6">Mid2 domain-containing protein</fullName>
    </recommendedName>
</protein>
<feature type="chain" id="PRO_5010984285" description="Mid2 domain-containing protein" evidence="3">
    <location>
        <begin position="25"/>
        <end position="430"/>
    </location>
</feature>
<keyword evidence="2" id="KW-1133">Transmembrane helix</keyword>
<dbReference type="Proteomes" id="UP000193689">
    <property type="component" value="Unassembled WGS sequence"/>
</dbReference>
<keyword evidence="2" id="KW-0812">Transmembrane</keyword>
<feature type="region of interest" description="Disordered" evidence="1">
    <location>
        <begin position="393"/>
        <end position="430"/>
    </location>
</feature>
<evidence type="ECO:0000313" key="5">
    <source>
        <dbReference type="Proteomes" id="UP000193689"/>
    </source>
</evidence>
<evidence type="ECO:0000256" key="2">
    <source>
        <dbReference type="SAM" id="Phobius"/>
    </source>
</evidence>
<dbReference type="STRING" id="1141098.A0A1Y2DUW8"/>
<feature type="transmembrane region" description="Helical" evidence="2">
    <location>
        <begin position="248"/>
        <end position="268"/>
    </location>
</feature>
<comment type="caution">
    <text evidence="4">The sequence shown here is derived from an EMBL/GenBank/DDBJ whole genome shotgun (WGS) entry which is preliminary data.</text>
</comment>
<dbReference type="OrthoDB" id="4499262at2759"/>
<gene>
    <name evidence="4" type="ORF">BCR38DRAFT_219792</name>
</gene>
<sequence length="430" mass="44625">MALSRASAALILLSLHIVSGIADAGFAAFGDAALFDEPGVGFTTRYHFGAQPARQLERRQSGCEAGHHLCAELGELGMGHCCPNTQFDCLFNSSWAVSCCQFESNCGQVCAGNSISCNATTTITSLITPSGTASSFVEEVTRTSGYLGCCPRSCASTAFKCPSSIGAHCCLYGEDCVTGGCVAPGTSKPTLVPTYNGCSSTNMFSCATGVGCCTNGQACTTNDAGQGVCTGLPGNVTVSHELSQGAKAGIGAGVAIAAAAVIGALAWFCQHRRHEARTAEARTPTYRSRIQSPGPNAEEIMSETSGPSRVGGPHQNGLVYEYFGPDAIPGPYTCTEQEYTQRETPSVLDRGVPICPQGPGDIMSAVELDAEVTGAERDEGVRTPTATVTPVLEQEQGPFELWVPPGRSPSPLSPDERGPSSPGRFSPDPR</sequence>
<dbReference type="EMBL" id="MCFJ01000008">
    <property type="protein sequence ID" value="ORY63037.1"/>
    <property type="molecule type" value="Genomic_DNA"/>
</dbReference>
<feature type="compositionally biased region" description="Polar residues" evidence="1">
    <location>
        <begin position="285"/>
        <end position="294"/>
    </location>
</feature>
<reference evidence="4 5" key="1">
    <citation type="submission" date="2016-07" db="EMBL/GenBank/DDBJ databases">
        <title>Pervasive Adenine N6-methylation of Active Genes in Fungi.</title>
        <authorList>
            <consortium name="DOE Joint Genome Institute"/>
            <person name="Mondo S.J."/>
            <person name="Dannebaum R.O."/>
            <person name="Kuo R.C."/>
            <person name="Labutti K."/>
            <person name="Haridas S."/>
            <person name="Kuo A."/>
            <person name="Salamov A."/>
            <person name="Ahrendt S.R."/>
            <person name="Lipzen A."/>
            <person name="Sullivan W."/>
            <person name="Andreopoulos W.B."/>
            <person name="Clum A."/>
            <person name="Lindquist E."/>
            <person name="Daum C."/>
            <person name="Ramamoorthy G.K."/>
            <person name="Gryganskyi A."/>
            <person name="Culley D."/>
            <person name="Magnuson J.K."/>
            <person name="James T.Y."/>
            <person name="O'Malley M.A."/>
            <person name="Stajich J.E."/>
            <person name="Spatafora J.W."/>
            <person name="Visel A."/>
            <person name="Grigoriev I.V."/>
        </authorList>
    </citation>
    <scope>NUCLEOTIDE SEQUENCE [LARGE SCALE GENOMIC DNA]</scope>
    <source>
        <strain evidence="4 5">CBS 129021</strain>
    </source>
</reference>
<dbReference type="GeneID" id="63770450"/>
<accession>A0A1Y2DUW8</accession>
<feature type="signal peptide" evidence="3">
    <location>
        <begin position="1"/>
        <end position="24"/>
    </location>
</feature>
<organism evidence="4 5">
    <name type="scientific">Pseudomassariella vexata</name>
    <dbReference type="NCBI Taxonomy" id="1141098"/>
    <lineage>
        <taxon>Eukaryota</taxon>
        <taxon>Fungi</taxon>
        <taxon>Dikarya</taxon>
        <taxon>Ascomycota</taxon>
        <taxon>Pezizomycotina</taxon>
        <taxon>Sordariomycetes</taxon>
        <taxon>Xylariomycetidae</taxon>
        <taxon>Amphisphaeriales</taxon>
        <taxon>Pseudomassariaceae</taxon>
        <taxon>Pseudomassariella</taxon>
    </lineage>
</organism>
<name>A0A1Y2DUW8_9PEZI</name>
<keyword evidence="5" id="KW-1185">Reference proteome</keyword>
<evidence type="ECO:0000256" key="1">
    <source>
        <dbReference type="SAM" id="MobiDB-lite"/>
    </source>
</evidence>
<dbReference type="AlphaFoldDB" id="A0A1Y2DUW8"/>